<accession>A0A8H7PH36</accession>
<dbReference type="Proteomes" id="UP000612746">
    <property type="component" value="Unassembled WGS sequence"/>
</dbReference>
<reference evidence="2" key="1">
    <citation type="submission" date="2020-12" db="EMBL/GenBank/DDBJ databases">
        <title>Metabolic potential, ecology and presence of endohyphal bacteria is reflected in genomic diversity of Mucoromycotina.</title>
        <authorList>
            <person name="Muszewska A."/>
            <person name="Okrasinska A."/>
            <person name="Steczkiewicz K."/>
            <person name="Drgas O."/>
            <person name="Orlowska M."/>
            <person name="Perlinska-Lenart U."/>
            <person name="Aleksandrzak-Piekarczyk T."/>
            <person name="Szatraj K."/>
            <person name="Zielenkiewicz U."/>
            <person name="Pilsyk S."/>
            <person name="Malc E."/>
            <person name="Mieczkowski P."/>
            <person name="Kruszewska J.S."/>
            <person name="Biernat P."/>
            <person name="Pawlowska J."/>
        </authorList>
    </citation>
    <scope>NUCLEOTIDE SEQUENCE</scope>
    <source>
        <strain evidence="2">WA0000051536</strain>
    </source>
</reference>
<feature type="compositionally biased region" description="Acidic residues" evidence="1">
    <location>
        <begin position="68"/>
        <end position="85"/>
    </location>
</feature>
<feature type="compositionally biased region" description="Basic and acidic residues" evidence="1">
    <location>
        <begin position="222"/>
        <end position="236"/>
    </location>
</feature>
<comment type="caution">
    <text evidence="2">The sequence shown here is derived from an EMBL/GenBank/DDBJ whole genome shotgun (WGS) entry which is preliminary data.</text>
</comment>
<feature type="compositionally biased region" description="Low complexity" evidence="1">
    <location>
        <begin position="42"/>
        <end position="53"/>
    </location>
</feature>
<organism evidence="2 3">
    <name type="scientific">Umbelopsis vinacea</name>
    <dbReference type="NCBI Taxonomy" id="44442"/>
    <lineage>
        <taxon>Eukaryota</taxon>
        <taxon>Fungi</taxon>
        <taxon>Fungi incertae sedis</taxon>
        <taxon>Mucoromycota</taxon>
        <taxon>Mucoromycotina</taxon>
        <taxon>Umbelopsidomycetes</taxon>
        <taxon>Umbelopsidales</taxon>
        <taxon>Umbelopsidaceae</taxon>
        <taxon>Umbelopsis</taxon>
    </lineage>
</organism>
<evidence type="ECO:0000313" key="3">
    <source>
        <dbReference type="Proteomes" id="UP000612746"/>
    </source>
</evidence>
<evidence type="ECO:0000256" key="1">
    <source>
        <dbReference type="SAM" id="MobiDB-lite"/>
    </source>
</evidence>
<feature type="region of interest" description="Disordered" evidence="1">
    <location>
        <begin position="22"/>
        <end position="206"/>
    </location>
</feature>
<name>A0A8H7PH36_9FUNG</name>
<feature type="region of interest" description="Disordered" evidence="1">
    <location>
        <begin position="221"/>
        <end position="242"/>
    </location>
</feature>
<feature type="region of interest" description="Disordered" evidence="1">
    <location>
        <begin position="325"/>
        <end position="383"/>
    </location>
</feature>
<keyword evidence="3" id="KW-1185">Reference proteome</keyword>
<gene>
    <name evidence="2" type="ORF">INT44_007151</name>
</gene>
<protein>
    <submittedName>
        <fullName evidence="2">Uncharacterized protein</fullName>
    </submittedName>
</protein>
<dbReference type="OrthoDB" id="2407115at2759"/>
<feature type="compositionally biased region" description="Basic and acidic residues" evidence="1">
    <location>
        <begin position="86"/>
        <end position="97"/>
    </location>
</feature>
<dbReference type="EMBL" id="JAEPRA010000018">
    <property type="protein sequence ID" value="KAG2173560.1"/>
    <property type="molecule type" value="Genomic_DNA"/>
</dbReference>
<feature type="compositionally biased region" description="Basic and acidic residues" evidence="1">
    <location>
        <begin position="173"/>
        <end position="182"/>
    </location>
</feature>
<proteinExistence type="predicted"/>
<feature type="compositionally biased region" description="Basic residues" evidence="1">
    <location>
        <begin position="132"/>
        <end position="149"/>
    </location>
</feature>
<evidence type="ECO:0000313" key="2">
    <source>
        <dbReference type="EMBL" id="KAG2173560.1"/>
    </source>
</evidence>
<feature type="compositionally biased region" description="Basic and acidic residues" evidence="1">
    <location>
        <begin position="325"/>
        <end position="337"/>
    </location>
</feature>
<dbReference type="AlphaFoldDB" id="A0A8H7PH36"/>
<sequence>MATGCNRLAALTGDDTFQFTFSVPVPKFNPPTYQRPEKPEPSSDNSTPDSSCSQLLFSLIPESHDGDGSDESEIADEEKGQEDDDNAHHEPHAKESPEDLMPTPDHHSNARPVVVRTLRTRSVIVSDDTAHKPSRKTAAKRKPVQRKRKADPNDENSRQRLSNGPTTTDDDEIHAADEDKLPPTKVRRSWKSRYAAAESERVGLKETNERYSFTKGAVDAASEIKQDHHHHEEHSYSTENSRLEISQLGDSSIENSLEISRLEESNVENSHLADSHLEFRSGYDYFVGVSEEENDDYGYNASDEGSGVGHILDASDALKLIKQRRQDKLSQKTHQIDSYESLPPPAQAEKMVPTSKSEDFCYVDSDCEEPPPPPPDPRNDEDGRKLVYVFRGQRYFTDVDLTEIPWAAADSEDEDDLQQIRFKPRVLWPDHPEDANSRIKLRDTPVNSRLL</sequence>